<dbReference type="AlphaFoldDB" id="A0A3S1KBK8"/>
<accession>A0A3S1KBK8</accession>
<sequence>MLGVRQLKKRSKYILAATIIFVASLGFLFIQQNTFKMIEQKIEIQTPNGVLKGTLALPTDYAGEIGLVVFVHGDGEINDTYDGGYKPLWEKLASVGYASLSWSKPGIHGSEGNWLDQSMDDRAEEVIQAINWAKSLPMIDDTRIGLWGASQAGWVIPKVVKEEREIAFNILVSPAINWISQGKYNTSKSLEREGYTKEEIEEVEQYDNQVLDLLKSQSSYEDYLLMADKDRLISEERWSFIKKNYQSDATEELKYINSPVHLVLGGQDINVDVNNTELMYRQNVQSDLLSVFILPDADHSMLKKDIATSTWRTYLTAIFFPRKLSDDKYLSDLTQFVSQMAHKPGI</sequence>
<dbReference type="Pfam" id="PF02129">
    <property type="entry name" value="Peptidase_S15"/>
    <property type="match status" value="1"/>
</dbReference>
<evidence type="ECO:0000256" key="1">
    <source>
        <dbReference type="SAM" id="Phobius"/>
    </source>
</evidence>
<dbReference type="GO" id="GO:0052689">
    <property type="term" value="F:carboxylic ester hydrolase activity"/>
    <property type="evidence" value="ECO:0007669"/>
    <property type="project" value="TreeGrafter"/>
</dbReference>
<dbReference type="InterPro" id="IPR000383">
    <property type="entry name" value="Xaa-Pro-like_dom"/>
</dbReference>
<gene>
    <name evidence="3" type="ORF">EJP82_03815</name>
</gene>
<evidence type="ECO:0000259" key="2">
    <source>
        <dbReference type="Pfam" id="PF02129"/>
    </source>
</evidence>
<protein>
    <submittedName>
        <fullName evidence="3">Alpha/beta hydrolase</fullName>
    </submittedName>
</protein>
<keyword evidence="3" id="KW-0378">Hydrolase</keyword>
<dbReference type="EMBL" id="RZNY01000002">
    <property type="protein sequence ID" value="RUT48267.1"/>
    <property type="molecule type" value="Genomic_DNA"/>
</dbReference>
<dbReference type="Gene3D" id="3.40.50.1820">
    <property type="entry name" value="alpha/beta hydrolase"/>
    <property type="match status" value="1"/>
</dbReference>
<organism evidence="3 4">
    <name type="scientific">Paenibacillus anaericanus</name>
    <dbReference type="NCBI Taxonomy" id="170367"/>
    <lineage>
        <taxon>Bacteria</taxon>
        <taxon>Bacillati</taxon>
        <taxon>Bacillota</taxon>
        <taxon>Bacilli</taxon>
        <taxon>Bacillales</taxon>
        <taxon>Paenibacillaceae</taxon>
        <taxon>Paenibacillus</taxon>
    </lineage>
</organism>
<keyword evidence="4" id="KW-1185">Reference proteome</keyword>
<dbReference type="PANTHER" id="PTHR43265">
    <property type="entry name" value="ESTERASE ESTD"/>
    <property type="match status" value="1"/>
</dbReference>
<feature type="domain" description="Xaa-Pro dipeptidyl-peptidase-like" evidence="2">
    <location>
        <begin position="89"/>
        <end position="286"/>
    </location>
</feature>
<proteinExistence type="predicted"/>
<keyword evidence="1" id="KW-0472">Membrane</keyword>
<name>A0A3S1KBK8_9BACL</name>
<comment type="caution">
    <text evidence="3">The sequence shown here is derived from an EMBL/GenBank/DDBJ whole genome shotgun (WGS) entry which is preliminary data.</text>
</comment>
<keyword evidence="1" id="KW-1133">Transmembrane helix</keyword>
<dbReference type="PANTHER" id="PTHR43265:SF1">
    <property type="entry name" value="ESTERASE ESTD"/>
    <property type="match status" value="1"/>
</dbReference>
<keyword evidence="1" id="KW-0812">Transmembrane</keyword>
<dbReference type="OrthoDB" id="9809549at2"/>
<feature type="transmembrane region" description="Helical" evidence="1">
    <location>
        <begin position="12"/>
        <end position="30"/>
    </location>
</feature>
<dbReference type="InterPro" id="IPR053145">
    <property type="entry name" value="AB_hydrolase_Est10"/>
</dbReference>
<reference evidence="3 4" key="1">
    <citation type="submission" date="2018-12" db="EMBL/GenBank/DDBJ databases">
        <authorList>
            <person name="Sun L."/>
            <person name="Chen Z."/>
        </authorList>
    </citation>
    <scope>NUCLEOTIDE SEQUENCE [LARGE SCALE GENOMIC DNA]</scope>
    <source>
        <strain evidence="3 4">DSM 15890</strain>
    </source>
</reference>
<evidence type="ECO:0000313" key="3">
    <source>
        <dbReference type="EMBL" id="RUT48267.1"/>
    </source>
</evidence>
<dbReference type="SUPFAM" id="SSF53474">
    <property type="entry name" value="alpha/beta-Hydrolases"/>
    <property type="match status" value="1"/>
</dbReference>
<dbReference type="InterPro" id="IPR029058">
    <property type="entry name" value="AB_hydrolase_fold"/>
</dbReference>
<dbReference type="Proteomes" id="UP000279446">
    <property type="component" value="Unassembled WGS sequence"/>
</dbReference>
<evidence type="ECO:0000313" key="4">
    <source>
        <dbReference type="Proteomes" id="UP000279446"/>
    </source>
</evidence>